<accession>A0A078A4P8</accession>
<protein>
    <submittedName>
        <fullName evidence="1">Uncharacterized protein</fullName>
    </submittedName>
</protein>
<dbReference type="Proteomes" id="UP000039865">
    <property type="component" value="Unassembled WGS sequence"/>
</dbReference>
<gene>
    <name evidence="1" type="primary">Contig4289.g4593</name>
    <name evidence="1" type="ORF">STYLEM_6205</name>
</gene>
<evidence type="ECO:0000313" key="2">
    <source>
        <dbReference type="Proteomes" id="UP000039865"/>
    </source>
</evidence>
<name>A0A078A4P8_STYLE</name>
<organism evidence="1 2">
    <name type="scientific">Stylonychia lemnae</name>
    <name type="common">Ciliate</name>
    <dbReference type="NCBI Taxonomy" id="5949"/>
    <lineage>
        <taxon>Eukaryota</taxon>
        <taxon>Sar</taxon>
        <taxon>Alveolata</taxon>
        <taxon>Ciliophora</taxon>
        <taxon>Intramacronucleata</taxon>
        <taxon>Spirotrichea</taxon>
        <taxon>Stichotrichia</taxon>
        <taxon>Sporadotrichida</taxon>
        <taxon>Oxytrichidae</taxon>
        <taxon>Stylonychinae</taxon>
        <taxon>Stylonychia</taxon>
    </lineage>
</organism>
<keyword evidence="2" id="KW-1185">Reference proteome</keyword>
<sequence length="281" mass="32006">MYINPPIVENGYQGPKKSYRCTQCNINKRYDQFCRENRTICLKCHQLSIDIEVKVDKTHYGNLDQGSIKDFLDFNDVMPCDSLSQIDMIKTGSKRFNHETTLEEELQMTRSIKRQRIDQLSESIAVSTQIKNLEVQPTLTVISNPQMTTTKEVEYVVISTHDQDAVTKLKSIEQGDLQEFQCAQILHKHAHLLAQDIVLNYAVQSKSQKLVDTILQVLRRGKELNDQEIIGLALVSLLRGDACLHSTVRLLNSLEQSISLMKWPPGLSAIGCIQISSRFNQ</sequence>
<evidence type="ECO:0000313" key="1">
    <source>
        <dbReference type="EMBL" id="CDW77245.1"/>
    </source>
</evidence>
<dbReference type="EMBL" id="CCKQ01005973">
    <property type="protein sequence ID" value="CDW77245.1"/>
    <property type="molecule type" value="Genomic_DNA"/>
</dbReference>
<reference evidence="1 2" key="1">
    <citation type="submission" date="2014-06" db="EMBL/GenBank/DDBJ databases">
        <authorList>
            <person name="Swart Estienne"/>
        </authorList>
    </citation>
    <scope>NUCLEOTIDE SEQUENCE [LARGE SCALE GENOMIC DNA]</scope>
    <source>
        <strain evidence="1 2">130c</strain>
    </source>
</reference>
<dbReference type="InParanoid" id="A0A078A4P8"/>
<dbReference type="AlphaFoldDB" id="A0A078A4P8"/>
<proteinExistence type="predicted"/>